<feature type="region of interest" description="Disordered" evidence="1">
    <location>
        <begin position="14"/>
        <end position="43"/>
    </location>
</feature>
<reference evidence="2 3" key="1">
    <citation type="journal article" date="2023" name="Commun. Biol.">
        <title>Reorganization of the ancestral sex-determining regions during the evolution of trioecy in Pleodorina starrii.</title>
        <authorList>
            <person name="Takahashi K."/>
            <person name="Suzuki S."/>
            <person name="Kawai-Toyooka H."/>
            <person name="Yamamoto K."/>
            <person name="Hamaji T."/>
            <person name="Ootsuki R."/>
            <person name="Yamaguchi H."/>
            <person name="Kawachi M."/>
            <person name="Higashiyama T."/>
            <person name="Nozaki H."/>
        </authorList>
    </citation>
    <scope>NUCLEOTIDE SEQUENCE [LARGE SCALE GENOMIC DNA]</scope>
    <source>
        <strain evidence="2 3">NIES-4479</strain>
    </source>
</reference>
<feature type="region of interest" description="Disordered" evidence="1">
    <location>
        <begin position="504"/>
        <end position="591"/>
    </location>
</feature>
<evidence type="ECO:0000313" key="2">
    <source>
        <dbReference type="EMBL" id="GLC50553.1"/>
    </source>
</evidence>
<feature type="compositionally biased region" description="Low complexity" evidence="1">
    <location>
        <begin position="142"/>
        <end position="155"/>
    </location>
</feature>
<comment type="caution">
    <text evidence="2">The sequence shown here is derived from an EMBL/GenBank/DDBJ whole genome shotgun (WGS) entry which is preliminary data.</text>
</comment>
<gene>
    <name evidence="2" type="primary">PLESTMB000641</name>
    <name evidence="2" type="ORF">PLESTB_000392500</name>
</gene>
<accession>A0A9W6BEG9</accession>
<proteinExistence type="predicted"/>
<name>A0A9W6BEG9_9CHLO</name>
<protein>
    <submittedName>
        <fullName evidence="2">Uncharacterized protein</fullName>
    </submittedName>
</protein>
<evidence type="ECO:0000313" key="3">
    <source>
        <dbReference type="Proteomes" id="UP001165080"/>
    </source>
</evidence>
<sequence>MLQDIAAKIFMGQTTTSAATSDRGRAVQSLASPHQREARGSGLESDMGLTLLDETSPTFDMEAFFDASEDFDFDLDDEPETLPGADSLELQHLLGDTLDCQPNLSPSMVPTAPGSSTMSALDPAPSVSSLLNIVNGTDPLPYSTSQSSAYQQSASPLTDSATGSSNPLMPAAANAPSAASTGMYAAGHQPTHAAAAPSTSMNAARSQYVQPSAAAAGGFSSMGVNAAQSQYVQPSAAAGGFSSMGMNVAGAQYVQPSAAAAGGFSSTSMNAARSQYVQPSAAAGGFSSMGMNVAGAQYVQPSAAAGGFSSMGMNVAGAQYVQPSAAAAGGFSSTSMNAARSQYVQPSAAAAGGFSSMGVNAAQSQCVQPSAAAGGFSSMGVNVAGAHSPATFAAAAGFLSTGMYAARPQDPPLSAATSAAGSSFMGMNVAGAHYPPSTILAASQPTGVPDALFMPLQRTLTTSQPLHHSLASIGTNCPLPTGPDTAAFPPAVARTAGCESPAWLGHPPGATVGPQAIGRALPGAPSNASGPQRQKTCKRKQAPEAQLQQQAKKKTQKQQSEKQAKKKTRKQQSEEQEGQEQQEREGPPRARPMAQYTCLLNLKAVLDELEAAFDQDAAAAVAEVPAAGGAGEGDVRGSAAGVQAKPVGWGVVSTSIL</sequence>
<dbReference type="AlphaFoldDB" id="A0A9W6BEG9"/>
<feature type="compositionally biased region" description="Low complexity" evidence="1">
    <location>
        <begin position="164"/>
        <end position="174"/>
    </location>
</feature>
<organism evidence="2 3">
    <name type="scientific">Pleodorina starrii</name>
    <dbReference type="NCBI Taxonomy" id="330485"/>
    <lineage>
        <taxon>Eukaryota</taxon>
        <taxon>Viridiplantae</taxon>
        <taxon>Chlorophyta</taxon>
        <taxon>core chlorophytes</taxon>
        <taxon>Chlorophyceae</taxon>
        <taxon>CS clade</taxon>
        <taxon>Chlamydomonadales</taxon>
        <taxon>Volvocaceae</taxon>
        <taxon>Pleodorina</taxon>
    </lineage>
</organism>
<dbReference type="EMBL" id="BRXU01000003">
    <property type="protein sequence ID" value="GLC50553.1"/>
    <property type="molecule type" value="Genomic_DNA"/>
</dbReference>
<evidence type="ECO:0000256" key="1">
    <source>
        <dbReference type="SAM" id="MobiDB-lite"/>
    </source>
</evidence>
<dbReference type="Proteomes" id="UP001165080">
    <property type="component" value="Unassembled WGS sequence"/>
</dbReference>
<keyword evidence="3" id="KW-1185">Reference proteome</keyword>
<feature type="region of interest" description="Disordered" evidence="1">
    <location>
        <begin position="142"/>
        <end position="174"/>
    </location>
</feature>